<feature type="region of interest" description="Disordered" evidence="1">
    <location>
        <begin position="1"/>
        <end position="34"/>
    </location>
</feature>
<evidence type="ECO:0000313" key="2">
    <source>
        <dbReference type="EMBL" id="GAA1387817.1"/>
    </source>
</evidence>
<feature type="compositionally biased region" description="Low complexity" evidence="1">
    <location>
        <begin position="1"/>
        <end position="33"/>
    </location>
</feature>
<accession>A0ABN1XRD6</accession>
<feature type="region of interest" description="Disordered" evidence="1">
    <location>
        <begin position="81"/>
        <end position="106"/>
    </location>
</feature>
<comment type="caution">
    <text evidence="2">The sequence shown here is derived from an EMBL/GenBank/DDBJ whole genome shotgun (WGS) entry which is preliminary data.</text>
</comment>
<evidence type="ECO:0000256" key="1">
    <source>
        <dbReference type="SAM" id="MobiDB-lite"/>
    </source>
</evidence>
<gene>
    <name evidence="2" type="ORF">GCM10009639_13450</name>
</gene>
<name>A0ABN1XRD6_9ACTN</name>
<keyword evidence="3" id="KW-1185">Reference proteome</keyword>
<evidence type="ECO:0000313" key="3">
    <source>
        <dbReference type="Proteomes" id="UP001499863"/>
    </source>
</evidence>
<organism evidence="2 3">
    <name type="scientific">Kitasatospora putterlickiae</name>
    <dbReference type="NCBI Taxonomy" id="221725"/>
    <lineage>
        <taxon>Bacteria</taxon>
        <taxon>Bacillati</taxon>
        <taxon>Actinomycetota</taxon>
        <taxon>Actinomycetes</taxon>
        <taxon>Kitasatosporales</taxon>
        <taxon>Streptomycetaceae</taxon>
        <taxon>Kitasatospora</taxon>
    </lineage>
</organism>
<proteinExistence type="predicted"/>
<dbReference type="Proteomes" id="UP001499863">
    <property type="component" value="Unassembled WGS sequence"/>
</dbReference>
<protein>
    <submittedName>
        <fullName evidence="2">Uncharacterized protein</fullName>
    </submittedName>
</protein>
<sequence>MAPTTVPAPTVSTPSLQTTLAPAHSTAPSSTTTRRIALRSCGTQGSARPTVTPLYSVTPAPSVVYGCSTVPKPRWNTMRPGPISAAAGTSIPYNASASWTRRPRRR</sequence>
<reference evidence="2 3" key="1">
    <citation type="journal article" date="2019" name="Int. J. Syst. Evol. Microbiol.">
        <title>The Global Catalogue of Microorganisms (GCM) 10K type strain sequencing project: providing services to taxonomists for standard genome sequencing and annotation.</title>
        <authorList>
            <consortium name="The Broad Institute Genomics Platform"/>
            <consortium name="The Broad Institute Genome Sequencing Center for Infectious Disease"/>
            <person name="Wu L."/>
            <person name="Ma J."/>
        </authorList>
    </citation>
    <scope>NUCLEOTIDE SEQUENCE [LARGE SCALE GENOMIC DNA]</scope>
    <source>
        <strain evidence="2 3">JCM 12393</strain>
    </source>
</reference>
<dbReference type="EMBL" id="BAAAKJ010000063">
    <property type="protein sequence ID" value="GAA1387817.1"/>
    <property type="molecule type" value="Genomic_DNA"/>
</dbReference>